<dbReference type="InterPro" id="IPR006311">
    <property type="entry name" value="TAT_signal"/>
</dbReference>
<protein>
    <submittedName>
        <fullName evidence="1">Uncharacterized protein</fullName>
    </submittedName>
</protein>
<sequence precursor="true">MPFPSYWCYLLLNMDRRKFLRNALAASAAAPLASAAAAGKMIGIQVGAVSFADEGVEKVLDEFQQDAYVNTLFVATFTYGRGIAGRQVPGQPLPDHGKQVYDTDTFKGGSYTKLHPEYYRDTVLRNLRAPDLGDFDVLEAVLPAAKKRGMKTICWFEDVFSRDTPNAAQAQERQLDGQLAVTLCFNNPNYRNFLLGTVEDYTRSWDIDGIMWGSERHGAFSNMTRGVNPGSVTCFCGYCEEKARGRGINVARARAGFRALGELTHGGKRPVDGYYVTLWRIMLRYPEILAWENLWHDSLRETYAAIYAKVKSIKPEVGVGWHIWHQNSFTPIYRAEQDLSELAKYSDFLKMVMYHNCGGERMAGYIRSVGQTIYADVPGQELLDFHYRVLDYQNEKPLSELAKSGFSSDYVYREAKRARAGLAGAKTQLWPGIDIDIPTAATSSKSTPDGTRGAVAAAFKGGADGVILSRKWSEMKSANLKGAGAAIRELGLA</sequence>
<dbReference type="InterPro" id="IPR017853">
    <property type="entry name" value="GH"/>
</dbReference>
<dbReference type="Gene3D" id="3.20.20.80">
    <property type="entry name" value="Glycosidases"/>
    <property type="match status" value="1"/>
</dbReference>
<dbReference type="eggNOG" id="COG1649">
    <property type="taxonomic scope" value="Bacteria"/>
</dbReference>
<dbReference type="SUPFAM" id="SSF51445">
    <property type="entry name" value="(Trans)glycosidases"/>
    <property type="match status" value="1"/>
</dbReference>
<reference evidence="1" key="1">
    <citation type="submission" date="2006-10" db="EMBL/GenBank/DDBJ databases">
        <title>Complete sequence of Solibacter usitatus Ellin6076.</title>
        <authorList>
            <consortium name="US DOE Joint Genome Institute"/>
            <person name="Copeland A."/>
            <person name="Lucas S."/>
            <person name="Lapidus A."/>
            <person name="Barry K."/>
            <person name="Detter J.C."/>
            <person name="Glavina del Rio T."/>
            <person name="Hammon N."/>
            <person name="Israni S."/>
            <person name="Dalin E."/>
            <person name="Tice H."/>
            <person name="Pitluck S."/>
            <person name="Thompson L.S."/>
            <person name="Brettin T."/>
            <person name="Bruce D."/>
            <person name="Han C."/>
            <person name="Tapia R."/>
            <person name="Gilna P."/>
            <person name="Schmutz J."/>
            <person name="Larimer F."/>
            <person name="Land M."/>
            <person name="Hauser L."/>
            <person name="Kyrpides N."/>
            <person name="Mikhailova N."/>
            <person name="Janssen P.H."/>
            <person name="Kuske C.R."/>
            <person name="Richardson P."/>
        </authorList>
    </citation>
    <scope>NUCLEOTIDE SEQUENCE</scope>
    <source>
        <strain evidence="1">Ellin6076</strain>
    </source>
</reference>
<accession>Q01Z92</accession>
<dbReference type="STRING" id="234267.Acid_4058"/>
<evidence type="ECO:0000313" key="1">
    <source>
        <dbReference type="EMBL" id="ABJ85023.1"/>
    </source>
</evidence>
<dbReference type="InParanoid" id="Q01Z92"/>
<name>Q01Z92_SOLUE</name>
<gene>
    <name evidence="1" type="ordered locus">Acid_4058</name>
</gene>
<dbReference type="AlphaFoldDB" id="Q01Z92"/>
<proteinExistence type="predicted"/>
<dbReference type="HOGENOM" id="CLU_551843_0_0_0"/>
<dbReference type="EMBL" id="CP000473">
    <property type="protein sequence ID" value="ABJ85023.1"/>
    <property type="molecule type" value="Genomic_DNA"/>
</dbReference>
<organism evidence="1">
    <name type="scientific">Solibacter usitatus (strain Ellin6076)</name>
    <dbReference type="NCBI Taxonomy" id="234267"/>
    <lineage>
        <taxon>Bacteria</taxon>
        <taxon>Pseudomonadati</taxon>
        <taxon>Acidobacteriota</taxon>
        <taxon>Terriglobia</taxon>
        <taxon>Bryobacterales</taxon>
        <taxon>Solibacteraceae</taxon>
        <taxon>Candidatus Solibacter</taxon>
    </lineage>
</organism>
<dbReference type="PROSITE" id="PS51318">
    <property type="entry name" value="TAT"/>
    <property type="match status" value="1"/>
</dbReference>
<dbReference type="KEGG" id="sus:Acid_4058"/>